<protein>
    <recommendedName>
        <fullName evidence="9 10">Lon protease</fullName>
        <ecNumber evidence="9 10">3.4.21.53</ecNumber>
    </recommendedName>
    <alternativeName>
        <fullName evidence="9">ATP-dependent protease La</fullName>
    </alternativeName>
</protein>
<evidence type="ECO:0000313" key="16">
    <source>
        <dbReference type="Proteomes" id="UP001056035"/>
    </source>
</evidence>
<dbReference type="PROSITE" id="PS01046">
    <property type="entry name" value="LON_SER"/>
    <property type="match status" value="1"/>
</dbReference>
<dbReference type="InterPro" id="IPR054594">
    <property type="entry name" value="Lon_lid"/>
</dbReference>
<dbReference type="Proteomes" id="UP001056035">
    <property type="component" value="Chromosome"/>
</dbReference>
<feature type="active site" evidence="9 11">
    <location>
        <position position="691"/>
    </location>
</feature>
<name>A0ABY5DVJ1_9ACTN</name>
<dbReference type="EC" id="3.4.21.53" evidence="9 10"/>
<dbReference type="PANTHER" id="PTHR43718">
    <property type="entry name" value="LON PROTEASE"/>
    <property type="match status" value="1"/>
</dbReference>
<sequence length="793" mass="85638">MTSTLLLIPLDDTVVLPTMDITLPVDVGDAQRVVLVPRHDGEYASVGTIATVTESIRLPGGGRGASLSGESRGLIGAAETGADGKLHVNVTEAPDDVPVDGRTRELEREYRAVVEELLELRGDDGRVAGWVRAIREPGPLADTTGYAPDLSFEQKVRILETTDVTERLGLALEFQRERLTALQIRRKIREDVESGANKQQREYLLRQQLASIRRELGEDNDSAGEDYRTKIAEADMPEAVREQAERELERLERSGEGGQEGQMIRTYLDWLTSVPWGVESEETLDPVRTREVLDADHAGLDDVKDRIVEYVAVKKLRSERGLGDGEDARKAGAILTLIGPPGTGKTSIGESIARAMDREFVRISLGGIRDEAEIRGHRRTYIGALPGRLVRALRDAKTMNPVILLDEIDKVGADWRGDPSSALLEVLDPAQNSTFRDHYLDVELDLSDVVFIATANQYDTIPGPLLDRMEVIAFDGYTVAEKVAIARDYLFPRQRQRNGLLEDEVTVTDEVLRTIVVEYTREAGVRSLERQLGTVLRKTATKVASRPAVVAADGAVGADVAEADVVDAAPVATATEPVVVDLDLVREALGRQKVFQEAAARTAVPGVATGLAVTGTGGDVLFVEATAMDGKGTGGLTLTGQLGDVMKESAHIALTYVRAHREELGIPASAFEDREFHVHVPAGAIPKDGPSAGVTMITALASLLSGRPVKHTVGMTGEVTLQGRVLPIGGLKQKVLAAHAAGLTDVVLPERNRGDLDDVPEEVRAVMTFHPAMTIGEVLDAALEPARDPEVVA</sequence>
<evidence type="ECO:0000259" key="14">
    <source>
        <dbReference type="PROSITE" id="PS51787"/>
    </source>
</evidence>
<evidence type="ECO:0000256" key="6">
    <source>
        <dbReference type="ARBA" id="ARBA00022825"/>
    </source>
</evidence>
<comment type="similarity">
    <text evidence="9 10 11 12">Belongs to the peptidase S16 family.</text>
</comment>
<dbReference type="PIRSF" id="PIRSF001174">
    <property type="entry name" value="Lon_proteas"/>
    <property type="match status" value="1"/>
</dbReference>
<dbReference type="NCBIfam" id="TIGR00763">
    <property type="entry name" value="lon"/>
    <property type="match status" value="1"/>
</dbReference>
<evidence type="ECO:0000256" key="3">
    <source>
        <dbReference type="ARBA" id="ARBA00022670"/>
    </source>
</evidence>
<dbReference type="SUPFAM" id="SSF54211">
    <property type="entry name" value="Ribosomal protein S5 domain 2-like"/>
    <property type="match status" value="1"/>
</dbReference>
<dbReference type="PROSITE" id="PS51787">
    <property type="entry name" value="LON_N"/>
    <property type="match status" value="1"/>
</dbReference>
<keyword evidence="2 9" id="KW-0963">Cytoplasm</keyword>
<dbReference type="PRINTS" id="PR00830">
    <property type="entry name" value="ENDOLAPTASE"/>
</dbReference>
<comment type="subcellular location">
    <subcellularLocation>
        <location evidence="1 9 10">Cytoplasm</location>
    </subcellularLocation>
</comment>
<keyword evidence="16" id="KW-1185">Reference proteome</keyword>
<organism evidence="15 16">
    <name type="scientific">Paraconexibacter antarcticus</name>
    <dbReference type="NCBI Taxonomy" id="2949664"/>
    <lineage>
        <taxon>Bacteria</taxon>
        <taxon>Bacillati</taxon>
        <taxon>Actinomycetota</taxon>
        <taxon>Thermoleophilia</taxon>
        <taxon>Solirubrobacterales</taxon>
        <taxon>Paraconexibacteraceae</taxon>
        <taxon>Paraconexibacter</taxon>
    </lineage>
</organism>
<keyword evidence="6 9" id="KW-0720">Serine protease</keyword>
<feature type="domain" description="Lon N-terminal" evidence="14">
    <location>
        <begin position="1"/>
        <end position="179"/>
    </location>
</feature>
<evidence type="ECO:0000256" key="1">
    <source>
        <dbReference type="ARBA" id="ARBA00004496"/>
    </source>
</evidence>
<evidence type="ECO:0000256" key="4">
    <source>
        <dbReference type="ARBA" id="ARBA00022741"/>
    </source>
</evidence>
<evidence type="ECO:0000256" key="5">
    <source>
        <dbReference type="ARBA" id="ARBA00022801"/>
    </source>
</evidence>
<dbReference type="CDD" id="cd19500">
    <property type="entry name" value="RecA-like_Lon"/>
    <property type="match status" value="1"/>
</dbReference>
<keyword evidence="8 9" id="KW-0346">Stress response</keyword>
<dbReference type="InterPro" id="IPR008269">
    <property type="entry name" value="Lon_proteolytic"/>
</dbReference>
<dbReference type="EMBL" id="CP098502">
    <property type="protein sequence ID" value="UTI65086.1"/>
    <property type="molecule type" value="Genomic_DNA"/>
</dbReference>
<accession>A0ABY5DVJ1</accession>
<dbReference type="InterPro" id="IPR020568">
    <property type="entry name" value="Ribosomal_Su5_D2-typ_SF"/>
</dbReference>
<evidence type="ECO:0000256" key="7">
    <source>
        <dbReference type="ARBA" id="ARBA00022840"/>
    </source>
</evidence>
<dbReference type="Pfam" id="PF22667">
    <property type="entry name" value="Lon_lid"/>
    <property type="match status" value="1"/>
</dbReference>
<dbReference type="Gene3D" id="3.40.50.300">
    <property type="entry name" value="P-loop containing nucleotide triphosphate hydrolases"/>
    <property type="match status" value="1"/>
</dbReference>
<dbReference type="Pfam" id="PF00004">
    <property type="entry name" value="AAA"/>
    <property type="match status" value="1"/>
</dbReference>
<dbReference type="InterPro" id="IPR003593">
    <property type="entry name" value="AAA+_ATPase"/>
</dbReference>
<dbReference type="SUPFAM" id="SSF52540">
    <property type="entry name" value="P-loop containing nucleoside triphosphate hydrolases"/>
    <property type="match status" value="1"/>
</dbReference>
<comment type="induction">
    <text evidence="9">By heat shock.</text>
</comment>
<evidence type="ECO:0000256" key="9">
    <source>
        <dbReference type="HAMAP-Rule" id="MF_01973"/>
    </source>
</evidence>
<dbReference type="RefSeq" id="WP_254571776.1">
    <property type="nucleotide sequence ID" value="NZ_CP098502.1"/>
</dbReference>
<feature type="active site" evidence="9 11">
    <location>
        <position position="734"/>
    </location>
</feature>
<keyword evidence="4 9" id="KW-0547">Nucleotide-binding</keyword>
<dbReference type="GO" id="GO:0004252">
    <property type="term" value="F:serine-type endopeptidase activity"/>
    <property type="evidence" value="ECO:0007669"/>
    <property type="project" value="UniProtKB-EC"/>
</dbReference>
<dbReference type="InterPro" id="IPR003959">
    <property type="entry name" value="ATPase_AAA_core"/>
</dbReference>
<dbReference type="InterPro" id="IPR027543">
    <property type="entry name" value="Lon_bac"/>
</dbReference>
<dbReference type="InterPro" id="IPR004815">
    <property type="entry name" value="Lon_bac/euk-typ"/>
</dbReference>
<keyword evidence="5 9" id="KW-0378">Hydrolase</keyword>
<gene>
    <name evidence="9 15" type="primary">lon</name>
    <name evidence="15" type="ORF">NBH00_02485</name>
</gene>
<evidence type="ECO:0000256" key="8">
    <source>
        <dbReference type="ARBA" id="ARBA00023016"/>
    </source>
</evidence>
<dbReference type="InterPro" id="IPR008268">
    <property type="entry name" value="Peptidase_S16_AS"/>
</dbReference>
<dbReference type="Gene3D" id="1.20.58.1480">
    <property type="match status" value="1"/>
</dbReference>
<keyword evidence="3 9" id="KW-0645">Protease</keyword>
<dbReference type="InterPro" id="IPR003111">
    <property type="entry name" value="Lon_prtase_N"/>
</dbReference>
<dbReference type="Gene3D" id="1.20.5.5270">
    <property type="match status" value="1"/>
</dbReference>
<feature type="binding site" evidence="9">
    <location>
        <begin position="339"/>
        <end position="346"/>
    </location>
    <ligand>
        <name>ATP</name>
        <dbReference type="ChEBI" id="CHEBI:30616"/>
    </ligand>
</feature>
<dbReference type="InterPro" id="IPR027417">
    <property type="entry name" value="P-loop_NTPase"/>
</dbReference>
<reference evidence="15 16" key="1">
    <citation type="submission" date="2022-06" db="EMBL/GenBank/DDBJ databases">
        <title>Paraconexibacter antarcticus.</title>
        <authorList>
            <person name="Kim C.S."/>
        </authorList>
    </citation>
    <scope>NUCLEOTIDE SEQUENCE [LARGE SCALE GENOMIC DNA]</scope>
    <source>
        <strain evidence="15 16">02-257</strain>
    </source>
</reference>
<evidence type="ECO:0000259" key="13">
    <source>
        <dbReference type="PROSITE" id="PS51786"/>
    </source>
</evidence>
<comment type="catalytic activity">
    <reaction evidence="9 10 11">
        <text>Hydrolysis of proteins in presence of ATP.</text>
        <dbReference type="EC" id="3.4.21.53"/>
    </reaction>
</comment>
<dbReference type="InterPro" id="IPR027065">
    <property type="entry name" value="Lon_Prtase"/>
</dbReference>
<evidence type="ECO:0000313" key="15">
    <source>
        <dbReference type="EMBL" id="UTI65086.1"/>
    </source>
</evidence>
<keyword evidence="7 9" id="KW-0067">ATP-binding</keyword>
<evidence type="ECO:0000256" key="10">
    <source>
        <dbReference type="PIRNR" id="PIRNR001174"/>
    </source>
</evidence>
<dbReference type="InterPro" id="IPR014721">
    <property type="entry name" value="Ribsml_uS5_D2-typ_fold_subgr"/>
</dbReference>
<dbReference type="Pfam" id="PF02190">
    <property type="entry name" value="LON_substr_bdg"/>
    <property type="match status" value="1"/>
</dbReference>
<dbReference type="SUPFAM" id="SSF88697">
    <property type="entry name" value="PUA domain-like"/>
    <property type="match status" value="1"/>
</dbReference>
<dbReference type="Gene3D" id="1.10.8.60">
    <property type="match status" value="1"/>
</dbReference>
<dbReference type="PROSITE" id="PS51786">
    <property type="entry name" value="LON_PROTEOLYTIC"/>
    <property type="match status" value="1"/>
</dbReference>
<dbReference type="Gene3D" id="3.30.230.10">
    <property type="match status" value="1"/>
</dbReference>
<evidence type="ECO:0000256" key="12">
    <source>
        <dbReference type="RuleBase" id="RU000591"/>
    </source>
</evidence>
<dbReference type="PANTHER" id="PTHR43718:SF2">
    <property type="entry name" value="LON PROTEASE HOMOLOG, MITOCHONDRIAL"/>
    <property type="match status" value="1"/>
</dbReference>
<dbReference type="SMART" id="SM00464">
    <property type="entry name" value="LON"/>
    <property type="match status" value="1"/>
</dbReference>
<dbReference type="Pfam" id="PF05362">
    <property type="entry name" value="Lon_C"/>
    <property type="match status" value="1"/>
</dbReference>
<comment type="function">
    <text evidence="9">ATP-dependent serine protease that mediates the selective degradation of mutant and abnormal proteins as well as certain short-lived regulatory proteins. Required for cellular homeostasis and for survival from DNA damage and developmental changes induced by stress. Degrades polypeptides processively to yield small peptide fragments that are 5 to 10 amino acids long. Binds to DNA in a double-stranded, site-specific manner.</text>
</comment>
<evidence type="ECO:0000256" key="2">
    <source>
        <dbReference type="ARBA" id="ARBA00022490"/>
    </source>
</evidence>
<proteinExistence type="evidence at transcript level"/>
<dbReference type="HAMAP" id="MF_01973">
    <property type="entry name" value="lon_bact"/>
    <property type="match status" value="1"/>
</dbReference>
<feature type="domain" description="Lon proteolytic" evidence="13">
    <location>
        <begin position="602"/>
        <end position="785"/>
    </location>
</feature>
<comment type="subunit">
    <text evidence="9 10">Homohexamer. Organized in a ring with a central cavity.</text>
</comment>
<evidence type="ECO:0000256" key="11">
    <source>
        <dbReference type="PROSITE-ProRule" id="PRU01122"/>
    </source>
</evidence>
<dbReference type="InterPro" id="IPR015947">
    <property type="entry name" value="PUA-like_sf"/>
</dbReference>
<dbReference type="SMART" id="SM00382">
    <property type="entry name" value="AAA"/>
    <property type="match status" value="1"/>
</dbReference>